<dbReference type="GO" id="GO:0006915">
    <property type="term" value="P:apoptotic process"/>
    <property type="evidence" value="ECO:0007669"/>
    <property type="project" value="UniProtKB-KW"/>
</dbReference>
<dbReference type="SUPFAM" id="SSF55424">
    <property type="entry name" value="FAD/NAD-linked reductases, dimerisation (C-terminal) domain"/>
    <property type="match status" value="1"/>
</dbReference>
<accession>A0A137PI47</accession>
<evidence type="ECO:0000313" key="15">
    <source>
        <dbReference type="EMBL" id="KXN74650.1"/>
    </source>
</evidence>
<dbReference type="InterPro" id="IPR016156">
    <property type="entry name" value="FAD/NAD-linked_Rdtase_dimer_sf"/>
</dbReference>
<dbReference type="Gene3D" id="3.50.50.60">
    <property type="entry name" value="FAD/NAD(P)-binding domain"/>
    <property type="match status" value="2"/>
</dbReference>
<name>A0A137PI47_CONC2</name>
<dbReference type="SUPFAM" id="SSF58113">
    <property type="entry name" value="Apolipoprotein A-I"/>
    <property type="match status" value="1"/>
</dbReference>
<dbReference type="GO" id="GO:0046983">
    <property type="term" value="F:protein dimerization activity"/>
    <property type="evidence" value="ECO:0007669"/>
    <property type="project" value="InterPro"/>
</dbReference>
<dbReference type="InterPro" id="IPR029324">
    <property type="entry name" value="AIF_C"/>
</dbReference>
<reference evidence="15 16" key="1">
    <citation type="journal article" date="2015" name="Genome Biol. Evol.">
        <title>Phylogenomic analyses indicate that early fungi evolved digesting cell walls of algal ancestors of land plants.</title>
        <authorList>
            <person name="Chang Y."/>
            <person name="Wang S."/>
            <person name="Sekimoto S."/>
            <person name="Aerts A.L."/>
            <person name="Choi C."/>
            <person name="Clum A."/>
            <person name="LaButti K.M."/>
            <person name="Lindquist E.A."/>
            <person name="Yee Ngan C."/>
            <person name="Ohm R.A."/>
            <person name="Salamov A.A."/>
            <person name="Grigoriev I.V."/>
            <person name="Spatafora J.W."/>
            <person name="Berbee M.L."/>
        </authorList>
    </citation>
    <scope>NUCLEOTIDE SEQUENCE [LARGE SCALE GENOMIC DNA]</scope>
    <source>
        <strain evidence="15 16">NRRL 28638</strain>
    </source>
</reference>
<feature type="domain" description="Mitochondrial apoptosis-inducing factor C-terminal" evidence="14">
    <location>
        <begin position="564"/>
        <end position="605"/>
    </location>
</feature>
<comment type="catalytic activity">
    <reaction evidence="11">
        <text>A + NADH + H(+) = AH2 + NAD(+)</text>
        <dbReference type="Rhea" id="RHEA:11356"/>
        <dbReference type="ChEBI" id="CHEBI:13193"/>
        <dbReference type="ChEBI" id="CHEBI:15378"/>
        <dbReference type="ChEBI" id="CHEBI:17499"/>
        <dbReference type="ChEBI" id="CHEBI:57540"/>
        <dbReference type="ChEBI" id="CHEBI:57945"/>
    </reaction>
</comment>
<evidence type="ECO:0000256" key="11">
    <source>
        <dbReference type="ARBA" id="ARBA00047786"/>
    </source>
</evidence>
<sequence length="627" mass="69404">MTFNKFFSLSSKVGRVSSKQNCQFSTFSKQFNNSYQYSNPSKSQLKWGYALALAPVAAYGYYKTLPNAQNEAQKGQPNLSDLYSQAVSEVEDLKDVGKEKAQKVKETVEEAVEVAKEKAEQVVETVTEKVEEAVDQVKETVESVTEKKEPQSETESKESSETVAPIIEKKIKVYYKYILVGGGTAAFSAMKAIRMKDPSADILIISDEPHPPYMRPPLSKELWFSEDPNAVNTLDFKDWQGVGRNAYYESKAYYEEVDPESLKASNDVTKVKLLTGVAATNLDVDRKVLHLANGKRLAYGKILLATGGVPKELPLTKDLPEDIKSKITTFRRVSDYQQLDAINKTGKHIVVIGGGFLGSELAYAIAKSGKEKGTKITQVFPEQGNMAQVFPRYLTQWTSGKMTNEGVELEKLSKVTNFEVEGDQVKVILDTGKSLVADHVVVATGIEPNVSLAKKAGLEIDTERGGILVNAELESRGDVFVAGDVSSYHDIALGRRRVEHHDHAVLSGRHAGENMVGPKKPYKHQSMFWSDLGPSIGYEAVGVVDSSLKTVGVWAKAPTDKENPHKPVEEEFGRGVVFYFRENRLVGVLTWNLFNKVELARELIKLNQFGPDRANELAAQFNIHGAH</sequence>
<keyword evidence="10" id="KW-0496">Mitochondrion</keyword>
<evidence type="ECO:0000256" key="4">
    <source>
        <dbReference type="ARBA" id="ARBA00022630"/>
    </source>
</evidence>
<evidence type="ECO:0000256" key="3">
    <source>
        <dbReference type="ARBA" id="ARBA00006442"/>
    </source>
</evidence>
<dbReference type="GO" id="GO:0016174">
    <property type="term" value="F:NAD(P)H oxidase H2O2-forming activity"/>
    <property type="evidence" value="ECO:0007669"/>
    <property type="project" value="TreeGrafter"/>
</dbReference>
<keyword evidence="7" id="KW-0809">Transit peptide</keyword>
<dbReference type="Pfam" id="PF07992">
    <property type="entry name" value="Pyr_redox_2"/>
    <property type="match status" value="1"/>
</dbReference>
<evidence type="ECO:0000259" key="14">
    <source>
        <dbReference type="Pfam" id="PF14721"/>
    </source>
</evidence>
<comment type="cofactor">
    <cofactor evidence="1">
        <name>FAD</name>
        <dbReference type="ChEBI" id="CHEBI:57692"/>
    </cofactor>
</comment>
<dbReference type="Gene3D" id="1.20.120.20">
    <property type="entry name" value="Apolipoprotein"/>
    <property type="match status" value="1"/>
</dbReference>
<evidence type="ECO:0000256" key="7">
    <source>
        <dbReference type="ARBA" id="ARBA00022946"/>
    </source>
</evidence>
<keyword evidence="4" id="KW-0285">Flavoprotein</keyword>
<dbReference type="Gene3D" id="3.30.390.30">
    <property type="match status" value="1"/>
</dbReference>
<evidence type="ECO:0000256" key="12">
    <source>
        <dbReference type="SAM" id="MobiDB-lite"/>
    </source>
</evidence>
<keyword evidence="6" id="KW-0274">FAD</keyword>
<gene>
    <name evidence="15" type="ORF">CONCODRAFT_14618</name>
</gene>
<evidence type="ECO:0000259" key="13">
    <source>
        <dbReference type="Pfam" id="PF07992"/>
    </source>
</evidence>
<evidence type="ECO:0000256" key="8">
    <source>
        <dbReference type="ARBA" id="ARBA00023002"/>
    </source>
</evidence>
<feature type="region of interest" description="Disordered" evidence="12">
    <location>
        <begin position="140"/>
        <end position="161"/>
    </location>
</feature>
<keyword evidence="8" id="KW-0560">Oxidoreductase</keyword>
<evidence type="ECO:0000256" key="2">
    <source>
        <dbReference type="ARBA" id="ARBA00004173"/>
    </source>
</evidence>
<dbReference type="InterPro" id="IPR036188">
    <property type="entry name" value="FAD/NAD-bd_sf"/>
</dbReference>
<dbReference type="PANTHER" id="PTHR43557">
    <property type="entry name" value="APOPTOSIS-INDUCING FACTOR 1"/>
    <property type="match status" value="1"/>
</dbReference>
<keyword evidence="16" id="KW-1185">Reference proteome</keyword>
<feature type="domain" description="Mitochondrial apoptosis-inducing factor C-terminal" evidence="14">
    <location>
        <begin position="511"/>
        <end position="561"/>
    </location>
</feature>
<dbReference type="InterPro" id="IPR050446">
    <property type="entry name" value="FAD-oxidoreductase/Apoptosis"/>
</dbReference>
<dbReference type="GO" id="GO:0071949">
    <property type="term" value="F:FAD binding"/>
    <property type="evidence" value="ECO:0007669"/>
    <property type="project" value="TreeGrafter"/>
</dbReference>
<feature type="domain" description="FAD/NAD(P)-binding" evidence="13">
    <location>
        <begin position="175"/>
        <end position="508"/>
    </location>
</feature>
<dbReference type="OrthoDB" id="6029at2759"/>
<proteinExistence type="inferred from homology"/>
<dbReference type="AlphaFoldDB" id="A0A137PI47"/>
<evidence type="ECO:0000256" key="5">
    <source>
        <dbReference type="ARBA" id="ARBA00022703"/>
    </source>
</evidence>
<dbReference type="SMART" id="SM01353">
    <property type="entry name" value="AIF_C"/>
    <property type="match status" value="1"/>
</dbReference>
<dbReference type="PANTHER" id="PTHR43557:SF4">
    <property type="entry name" value="APOPTOSIS-INDUCING FACTOR 1, MITOCHONDRIAL"/>
    <property type="match status" value="1"/>
</dbReference>
<dbReference type="PRINTS" id="PR00368">
    <property type="entry name" value="FADPNR"/>
</dbReference>
<dbReference type="PRINTS" id="PR00411">
    <property type="entry name" value="PNDRDTASEI"/>
</dbReference>
<feature type="compositionally biased region" description="Basic and acidic residues" evidence="12">
    <location>
        <begin position="140"/>
        <end position="160"/>
    </location>
</feature>
<dbReference type="EMBL" id="KQ964421">
    <property type="protein sequence ID" value="KXN74650.1"/>
    <property type="molecule type" value="Genomic_DNA"/>
</dbReference>
<comment type="subcellular location">
    <subcellularLocation>
        <location evidence="2">Mitochondrion</location>
    </subcellularLocation>
</comment>
<keyword evidence="5" id="KW-0053">Apoptosis</keyword>
<protein>
    <submittedName>
        <fullName evidence="15">FAD/NAD(P)-binding domain-containing protein</fullName>
    </submittedName>
</protein>
<dbReference type="Pfam" id="PF14721">
    <property type="entry name" value="AIF_C"/>
    <property type="match status" value="2"/>
</dbReference>
<dbReference type="SUPFAM" id="SSF51905">
    <property type="entry name" value="FAD/NAD(P)-binding domain"/>
    <property type="match status" value="1"/>
</dbReference>
<evidence type="ECO:0000313" key="16">
    <source>
        <dbReference type="Proteomes" id="UP000070444"/>
    </source>
</evidence>
<organism evidence="15 16">
    <name type="scientific">Conidiobolus coronatus (strain ATCC 28846 / CBS 209.66 / NRRL 28638)</name>
    <name type="common">Delacroixia coronata</name>
    <dbReference type="NCBI Taxonomy" id="796925"/>
    <lineage>
        <taxon>Eukaryota</taxon>
        <taxon>Fungi</taxon>
        <taxon>Fungi incertae sedis</taxon>
        <taxon>Zoopagomycota</taxon>
        <taxon>Entomophthoromycotina</taxon>
        <taxon>Entomophthoromycetes</taxon>
        <taxon>Entomophthorales</taxon>
        <taxon>Ancylistaceae</taxon>
        <taxon>Conidiobolus</taxon>
    </lineage>
</organism>
<dbReference type="GO" id="GO:0033108">
    <property type="term" value="P:mitochondrial respiratory chain complex assembly"/>
    <property type="evidence" value="ECO:0007669"/>
    <property type="project" value="TreeGrafter"/>
</dbReference>
<dbReference type="InterPro" id="IPR023753">
    <property type="entry name" value="FAD/NAD-binding_dom"/>
</dbReference>
<keyword evidence="9" id="KW-0520">NAD</keyword>
<dbReference type="Proteomes" id="UP000070444">
    <property type="component" value="Unassembled WGS sequence"/>
</dbReference>
<evidence type="ECO:0000256" key="6">
    <source>
        <dbReference type="ARBA" id="ARBA00022827"/>
    </source>
</evidence>
<evidence type="ECO:0000256" key="1">
    <source>
        <dbReference type="ARBA" id="ARBA00001974"/>
    </source>
</evidence>
<evidence type="ECO:0000256" key="10">
    <source>
        <dbReference type="ARBA" id="ARBA00023128"/>
    </source>
</evidence>
<dbReference type="STRING" id="796925.A0A137PI47"/>
<dbReference type="OMA" id="RSIFFEH"/>
<comment type="similarity">
    <text evidence="3">Belongs to the FAD-dependent oxidoreductase family.</text>
</comment>
<dbReference type="GO" id="GO:0005739">
    <property type="term" value="C:mitochondrion"/>
    <property type="evidence" value="ECO:0007669"/>
    <property type="project" value="UniProtKB-SubCell"/>
</dbReference>
<evidence type="ECO:0000256" key="9">
    <source>
        <dbReference type="ARBA" id="ARBA00023027"/>
    </source>
</evidence>